<dbReference type="Gene3D" id="2.30.170.20">
    <property type="entry name" value="Ribosomal protein L24e"/>
    <property type="match status" value="1"/>
</dbReference>
<dbReference type="SMART" id="SM00746">
    <property type="entry name" value="TRASH"/>
    <property type="match status" value="1"/>
</dbReference>
<dbReference type="GO" id="GO:0003735">
    <property type="term" value="F:structural constituent of ribosome"/>
    <property type="evidence" value="ECO:0007669"/>
    <property type="project" value="InterPro"/>
</dbReference>
<comment type="similarity">
    <text evidence="1">Belongs to the eukaryotic ribosomal protein eL24 family.</text>
</comment>
<feature type="compositionally biased region" description="Acidic residues" evidence="6">
    <location>
        <begin position="169"/>
        <end position="179"/>
    </location>
</feature>
<comment type="subunit">
    <text evidence="5">Associated with nucleolar and cytoplasmic pre-60S particles. At the end of biogenesis it dissociates from cytoplasmic pre-60S particles and is likely to be exchanged for its ribosomal homologue, RPL24.</text>
</comment>
<dbReference type="Proteomes" id="UP000747542">
    <property type="component" value="Unassembled WGS sequence"/>
</dbReference>
<dbReference type="GO" id="GO:0042273">
    <property type="term" value="P:ribosomal large subunit biogenesis"/>
    <property type="evidence" value="ECO:0007669"/>
    <property type="project" value="TreeGrafter"/>
</dbReference>
<evidence type="ECO:0000313" key="8">
    <source>
        <dbReference type="EMBL" id="KAG7174693.1"/>
    </source>
</evidence>
<dbReference type="SUPFAM" id="SSF57716">
    <property type="entry name" value="Glucocorticoid receptor-like (DNA-binding domain)"/>
    <property type="match status" value="1"/>
</dbReference>
<evidence type="ECO:0000256" key="6">
    <source>
        <dbReference type="SAM" id="MobiDB-lite"/>
    </source>
</evidence>
<evidence type="ECO:0000256" key="4">
    <source>
        <dbReference type="ARBA" id="ARBA00059003"/>
    </source>
</evidence>
<proteinExistence type="inferred from homology"/>
<name>A0A8J5TLC6_HOMAM</name>
<protein>
    <recommendedName>
        <fullName evidence="3">Probable ribosome biogenesis protein RLP24</fullName>
    </recommendedName>
</protein>
<comment type="caution">
    <text evidence="8">The sequence shown here is derived from an EMBL/GenBank/DDBJ whole genome shotgun (WGS) entry which is preliminary data.</text>
</comment>
<organism evidence="8 9">
    <name type="scientific">Homarus americanus</name>
    <name type="common">American lobster</name>
    <dbReference type="NCBI Taxonomy" id="6706"/>
    <lineage>
        <taxon>Eukaryota</taxon>
        <taxon>Metazoa</taxon>
        <taxon>Ecdysozoa</taxon>
        <taxon>Arthropoda</taxon>
        <taxon>Crustacea</taxon>
        <taxon>Multicrustacea</taxon>
        <taxon>Malacostraca</taxon>
        <taxon>Eumalacostraca</taxon>
        <taxon>Eucarida</taxon>
        <taxon>Decapoda</taxon>
        <taxon>Pleocyemata</taxon>
        <taxon>Astacidea</taxon>
        <taxon>Nephropoidea</taxon>
        <taxon>Nephropidae</taxon>
        <taxon>Homarus</taxon>
    </lineage>
</organism>
<evidence type="ECO:0000259" key="7">
    <source>
        <dbReference type="SMART" id="SM00746"/>
    </source>
</evidence>
<dbReference type="PANTHER" id="PTHR10792:SF8">
    <property type="entry name" value="RIBOSOME BIOGENESIS PROTEIN RLP24-RELATED"/>
    <property type="match status" value="1"/>
</dbReference>
<comment type="function">
    <text evidence="4">Involved in the biogenesis of the 60S ribosomal subunit. Ensures the docking of NOG1 to pre-60S particles.</text>
</comment>
<evidence type="ECO:0000313" key="9">
    <source>
        <dbReference type="Proteomes" id="UP000747542"/>
    </source>
</evidence>
<feature type="non-terminal residue" evidence="8">
    <location>
        <position position="197"/>
    </location>
</feature>
<feature type="region of interest" description="Disordered" evidence="6">
    <location>
        <begin position="164"/>
        <end position="197"/>
    </location>
</feature>
<dbReference type="PANTHER" id="PTHR10792">
    <property type="entry name" value="60S RIBOSOMAL PROTEIN L24"/>
    <property type="match status" value="1"/>
</dbReference>
<dbReference type="CDD" id="cd00472">
    <property type="entry name" value="Ribosomal_L24e_L24"/>
    <property type="match status" value="1"/>
</dbReference>
<dbReference type="InterPro" id="IPR056366">
    <property type="entry name" value="Ribosomal_eL24"/>
</dbReference>
<gene>
    <name evidence="8" type="primary">RSL24D1-L</name>
    <name evidence="8" type="ORF">Hamer_G022910</name>
</gene>
<sequence length="197" mass="23049">LVFIDGLNTHWSSSPWCSKRPQLRPRQGSHIKVYPGHGIQFVRNDSKIFKFCRPRCHKNFKRKRNPRSVRWTKSFRKAAGKELTVDPSFEFEKKRNIPVKYNRELWQKTVEVMKKVAKIKTKREGKFVMDRLLKSVEIQRVADIVEVKKGMSLIRSPAAGLRRGNKVIDEEEMEMEDDEVAKRLEAGPSKGVSENQR</sequence>
<dbReference type="Pfam" id="PF01246">
    <property type="entry name" value="Ribosomal_L24e"/>
    <property type="match status" value="1"/>
</dbReference>
<reference evidence="8" key="1">
    <citation type="journal article" date="2021" name="Sci. Adv.">
        <title>The American lobster genome reveals insights on longevity, neural, and immune adaptations.</title>
        <authorList>
            <person name="Polinski J.M."/>
            <person name="Zimin A.V."/>
            <person name="Clark K.F."/>
            <person name="Kohn A.B."/>
            <person name="Sadowski N."/>
            <person name="Timp W."/>
            <person name="Ptitsyn A."/>
            <person name="Khanna P."/>
            <person name="Romanova D.Y."/>
            <person name="Williams P."/>
            <person name="Greenwood S.J."/>
            <person name="Moroz L.L."/>
            <person name="Walt D.R."/>
            <person name="Bodnar A.G."/>
        </authorList>
    </citation>
    <scope>NUCLEOTIDE SEQUENCE</scope>
    <source>
        <strain evidence="8">GMGI-L3</strain>
    </source>
</reference>
<dbReference type="InterPro" id="IPR000988">
    <property type="entry name" value="Ribosomal_eL24-rel_N"/>
</dbReference>
<evidence type="ECO:0000256" key="1">
    <source>
        <dbReference type="ARBA" id="ARBA00005647"/>
    </source>
</evidence>
<dbReference type="InterPro" id="IPR011017">
    <property type="entry name" value="TRASH_dom"/>
</dbReference>
<keyword evidence="9" id="KW-1185">Reference proteome</keyword>
<dbReference type="FunFam" id="2.30.170.20:FF:000001">
    <property type="entry name" value="probable ribosome biogenesis protein RLP24"/>
    <property type="match status" value="1"/>
</dbReference>
<feature type="domain" description="TRASH" evidence="7">
    <location>
        <begin position="27"/>
        <end position="64"/>
    </location>
</feature>
<dbReference type="AlphaFoldDB" id="A0A8J5TLC6"/>
<keyword evidence="2" id="KW-0690">Ribosome biogenesis</keyword>
<evidence type="ECO:0000256" key="2">
    <source>
        <dbReference type="ARBA" id="ARBA00022517"/>
    </source>
</evidence>
<evidence type="ECO:0000256" key="5">
    <source>
        <dbReference type="ARBA" id="ARBA00064137"/>
    </source>
</evidence>
<accession>A0A8J5TLC6</accession>
<dbReference type="EMBL" id="JAHLQT010007332">
    <property type="protein sequence ID" value="KAG7174693.1"/>
    <property type="molecule type" value="Genomic_DNA"/>
</dbReference>
<evidence type="ECO:0000256" key="3">
    <source>
        <dbReference type="ARBA" id="ARBA00039784"/>
    </source>
</evidence>
<dbReference type="GO" id="GO:0005730">
    <property type="term" value="C:nucleolus"/>
    <property type="evidence" value="ECO:0007669"/>
    <property type="project" value="TreeGrafter"/>
</dbReference>
<feature type="non-terminal residue" evidence="8">
    <location>
        <position position="1"/>
    </location>
</feature>
<dbReference type="InterPro" id="IPR038630">
    <property type="entry name" value="L24e/L24_sf"/>
</dbReference>